<dbReference type="AlphaFoldDB" id="A0A098R138"/>
<keyword evidence="7" id="KW-1185">Reference proteome</keyword>
<dbReference type="OrthoDB" id="9802065at2"/>
<evidence type="ECO:0000259" key="5">
    <source>
        <dbReference type="PROSITE" id="PS51855"/>
    </source>
</evidence>
<dbReference type="Pfam" id="PF02142">
    <property type="entry name" value="MGS"/>
    <property type="match status" value="1"/>
</dbReference>
<evidence type="ECO:0000256" key="2">
    <source>
        <dbReference type="ARBA" id="ARBA00022755"/>
    </source>
</evidence>
<dbReference type="RefSeq" id="WP_037544629.1">
    <property type="nucleotide sequence ID" value="NZ_JNUP01000003.1"/>
</dbReference>
<dbReference type="PROSITE" id="PS51855">
    <property type="entry name" value="MGS"/>
    <property type="match status" value="1"/>
</dbReference>
<keyword evidence="2" id="KW-0658">Purine biosynthesis</keyword>
<keyword evidence="4" id="KW-0511">Multifunctional enzyme</keyword>
<dbReference type="PANTHER" id="PTHR11692:SF0">
    <property type="entry name" value="BIFUNCTIONAL PURINE BIOSYNTHESIS PROTEIN ATIC"/>
    <property type="match status" value="1"/>
</dbReference>
<reference evidence="6 7" key="1">
    <citation type="submission" date="2014-05" db="EMBL/GenBank/DDBJ databases">
        <title>De novo Genome Sequence of Spirocheata sp.</title>
        <authorList>
            <person name="Shivani Y."/>
            <person name="Subhash Y."/>
            <person name="Tushar L."/>
            <person name="Sasikala C."/>
            <person name="Ramana C.V."/>
        </authorList>
    </citation>
    <scope>NUCLEOTIDE SEQUENCE [LARGE SCALE GENOMIC DNA]</scope>
    <source>
        <strain evidence="6 7">JC230</strain>
    </source>
</reference>
<dbReference type="eggNOG" id="COG0138">
    <property type="taxonomic scope" value="Bacteria"/>
</dbReference>
<dbReference type="EMBL" id="JNUP01000003">
    <property type="protein sequence ID" value="KGE73709.1"/>
    <property type="molecule type" value="Genomic_DNA"/>
</dbReference>
<name>A0A098R138_9SPIO</name>
<dbReference type="SUPFAM" id="SSF52335">
    <property type="entry name" value="Methylglyoxal synthase-like"/>
    <property type="match status" value="1"/>
</dbReference>
<dbReference type="Proteomes" id="UP000029692">
    <property type="component" value="Unassembled WGS sequence"/>
</dbReference>
<keyword evidence="1" id="KW-0808">Transferase</keyword>
<dbReference type="GO" id="GO:0003937">
    <property type="term" value="F:IMP cyclohydrolase activity"/>
    <property type="evidence" value="ECO:0007669"/>
    <property type="project" value="InterPro"/>
</dbReference>
<dbReference type="GO" id="GO:0006189">
    <property type="term" value="P:'de novo' IMP biosynthetic process"/>
    <property type="evidence" value="ECO:0007669"/>
    <property type="project" value="TreeGrafter"/>
</dbReference>
<gene>
    <name evidence="6" type="ORF">DC28_00285</name>
</gene>
<dbReference type="SMART" id="SM00851">
    <property type="entry name" value="MGS"/>
    <property type="match status" value="1"/>
</dbReference>
<dbReference type="GO" id="GO:0004643">
    <property type="term" value="F:phosphoribosylaminoimidazolecarboxamide formyltransferase activity"/>
    <property type="evidence" value="ECO:0007669"/>
    <property type="project" value="InterPro"/>
</dbReference>
<dbReference type="Gene3D" id="3.40.50.1380">
    <property type="entry name" value="Methylglyoxal synthase-like domain"/>
    <property type="match status" value="1"/>
</dbReference>
<accession>A0A098R138</accession>
<proteinExistence type="predicted"/>
<evidence type="ECO:0000313" key="6">
    <source>
        <dbReference type="EMBL" id="KGE73709.1"/>
    </source>
</evidence>
<dbReference type="PANTHER" id="PTHR11692">
    <property type="entry name" value="BIFUNCTIONAL PURINE BIOSYNTHESIS PROTEIN PURH"/>
    <property type="match status" value="1"/>
</dbReference>
<dbReference type="InterPro" id="IPR036914">
    <property type="entry name" value="MGS-like_dom_sf"/>
</dbReference>
<feature type="domain" description="MGS-like" evidence="5">
    <location>
        <begin position="6"/>
        <end position="167"/>
    </location>
</feature>
<dbReference type="InterPro" id="IPR002695">
    <property type="entry name" value="PurH-like"/>
</dbReference>
<protein>
    <recommendedName>
        <fullName evidence="5">MGS-like domain-containing protein</fullName>
    </recommendedName>
</protein>
<evidence type="ECO:0000313" key="7">
    <source>
        <dbReference type="Proteomes" id="UP000029692"/>
    </source>
</evidence>
<dbReference type="InterPro" id="IPR011607">
    <property type="entry name" value="MGS-like_dom"/>
</dbReference>
<evidence type="ECO:0000256" key="3">
    <source>
        <dbReference type="ARBA" id="ARBA00022801"/>
    </source>
</evidence>
<dbReference type="Pfam" id="PF01808">
    <property type="entry name" value="AICARFT_IMPCHas"/>
    <property type="match status" value="1"/>
</dbReference>
<dbReference type="CDD" id="cd01421">
    <property type="entry name" value="IMPCH"/>
    <property type="match status" value="1"/>
</dbReference>
<comment type="caution">
    <text evidence="6">The sequence shown here is derived from an EMBL/GenBank/DDBJ whole genome shotgun (WGS) entry which is preliminary data.</text>
</comment>
<dbReference type="STRING" id="1480694.DC28_00285"/>
<dbReference type="GO" id="GO:0005829">
    <property type="term" value="C:cytosol"/>
    <property type="evidence" value="ECO:0007669"/>
    <property type="project" value="TreeGrafter"/>
</dbReference>
<keyword evidence="3" id="KW-0378">Hydrolase</keyword>
<sequence length="237" mass="26617">MKNMVSKTPDLVFIKHALISLSDKTGLEDLVRGLLEINPEIRLFSTGGTYDAIKQILISTHGSDTSNLIKVSEFTGQPEMQGGLVKTLDFKIYLGLLAEAYNPDHQSDLNRTGAIYFDLVVVNLYPFKKTITANPDNLEAARGNIDIGGPTMLRSSAKNFLRVTSLCQPSDYSDFLRILRKQNGCTSLADRLSFAQKTFNHTAQYEADITEYFSNRMKNDLAMYQQTTTWEERINGK</sequence>
<dbReference type="FunFam" id="3.40.50.1380:FF:000001">
    <property type="entry name" value="Bifunctional purine biosynthesis protein PurH"/>
    <property type="match status" value="1"/>
</dbReference>
<organism evidence="6 7">
    <name type="scientific">Spirochaeta lutea</name>
    <dbReference type="NCBI Taxonomy" id="1480694"/>
    <lineage>
        <taxon>Bacteria</taxon>
        <taxon>Pseudomonadati</taxon>
        <taxon>Spirochaetota</taxon>
        <taxon>Spirochaetia</taxon>
        <taxon>Spirochaetales</taxon>
        <taxon>Spirochaetaceae</taxon>
        <taxon>Spirochaeta</taxon>
    </lineage>
</organism>
<evidence type="ECO:0000256" key="4">
    <source>
        <dbReference type="ARBA" id="ARBA00023268"/>
    </source>
</evidence>
<evidence type="ECO:0000256" key="1">
    <source>
        <dbReference type="ARBA" id="ARBA00022679"/>
    </source>
</evidence>